<proteinExistence type="predicted"/>
<evidence type="ECO:0000313" key="1">
    <source>
        <dbReference type="EMBL" id="KAI4866046.1"/>
    </source>
</evidence>
<organism evidence="1 2">
    <name type="scientific">Hypoxylon rubiginosum</name>
    <dbReference type="NCBI Taxonomy" id="110542"/>
    <lineage>
        <taxon>Eukaryota</taxon>
        <taxon>Fungi</taxon>
        <taxon>Dikarya</taxon>
        <taxon>Ascomycota</taxon>
        <taxon>Pezizomycotina</taxon>
        <taxon>Sordariomycetes</taxon>
        <taxon>Xylariomycetidae</taxon>
        <taxon>Xylariales</taxon>
        <taxon>Hypoxylaceae</taxon>
        <taxon>Hypoxylon</taxon>
    </lineage>
</organism>
<comment type="caution">
    <text evidence="1">The sequence shown here is derived from an EMBL/GenBank/DDBJ whole genome shotgun (WGS) entry which is preliminary data.</text>
</comment>
<gene>
    <name evidence="1" type="ORF">F4820DRAFT_469249</name>
</gene>
<protein>
    <submittedName>
        <fullName evidence="1">Phophatidylserine decarboxylase-domain-containing protein</fullName>
    </submittedName>
</protein>
<dbReference type="EMBL" id="MU393464">
    <property type="protein sequence ID" value="KAI4866046.1"/>
    <property type="molecule type" value="Genomic_DNA"/>
</dbReference>
<reference evidence="1 2" key="1">
    <citation type="journal article" date="2022" name="New Phytol.">
        <title>Ecological generalism drives hyperdiversity of secondary metabolite gene clusters in xylarialean endophytes.</title>
        <authorList>
            <person name="Franco M.E.E."/>
            <person name="Wisecaver J.H."/>
            <person name="Arnold A.E."/>
            <person name="Ju Y.M."/>
            <person name="Slot J.C."/>
            <person name="Ahrendt S."/>
            <person name="Moore L.P."/>
            <person name="Eastman K.E."/>
            <person name="Scott K."/>
            <person name="Konkel Z."/>
            <person name="Mondo S.J."/>
            <person name="Kuo A."/>
            <person name="Hayes R.D."/>
            <person name="Haridas S."/>
            <person name="Andreopoulos B."/>
            <person name="Riley R."/>
            <person name="LaButti K."/>
            <person name="Pangilinan J."/>
            <person name="Lipzen A."/>
            <person name="Amirebrahimi M."/>
            <person name="Yan J."/>
            <person name="Adam C."/>
            <person name="Keymanesh K."/>
            <person name="Ng V."/>
            <person name="Louie K."/>
            <person name="Northen T."/>
            <person name="Drula E."/>
            <person name="Henrissat B."/>
            <person name="Hsieh H.M."/>
            <person name="Youens-Clark K."/>
            <person name="Lutzoni F."/>
            <person name="Miadlikowska J."/>
            <person name="Eastwood D.C."/>
            <person name="Hamelin R.C."/>
            <person name="Grigoriev I.V."/>
            <person name="U'Ren J.M."/>
        </authorList>
    </citation>
    <scope>NUCLEOTIDE SEQUENCE [LARGE SCALE GENOMIC DNA]</scope>
    <source>
        <strain evidence="1 2">CBS 119005</strain>
    </source>
</reference>
<name>A0ACB9Z2Q2_9PEZI</name>
<sequence length="399" mass="44570">MAATVTNSPRRVGGWLPPNSQVLLDWVTKIINRPKAIRPWPQEAKDFQNLIENSAELRMLASAMFDEVPNKPPYNQDPNHTGQIRSYQHMLSLIAYIMCEVAPEWSRTEYDSGLTGFPFNAILDWPMATPSGDDALKQIAKDTNVSGRPNHSFEYLFDCDTADPHYGYAHWDAFFTRAFRNINVDRPVEEALNPRWIVNSCESQAFALQDNVRRLDTFWLKGQPYSVAEMTALDDGTVDKFVGGTVVYAKVIEGTYFSEPTITVYTNPDSPDPIAPNQSQGYISHVATRAVYLIDAGDPVGLVCAIYIGMADVSTCEIGQKYDRNELKVIPLDPVNKGVDVNKGDEIGMFHHGGSTHFLLFGKDLKLQFVPQAFLETATSNLPLRSKLAYVDPDGRILA</sequence>
<dbReference type="Proteomes" id="UP001497700">
    <property type="component" value="Unassembled WGS sequence"/>
</dbReference>
<evidence type="ECO:0000313" key="2">
    <source>
        <dbReference type="Proteomes" id="UP001497700"/>
    </source>
</evidence>
<keyword evidence="2" id="KW-1185">Reference proteome</keyword>
<accession>A0ACB9Z2Q2</accession>